<dbReference type="Proteomes" id="UP000777002">
    <property type="component" value="Unassembled WGS sequence"/>
</dbReference>
<feature type="transmembrane region" description="Helical" evidence="9">
    <location>
        <begin position="151"/>
        <end position="173"/>
    </location>
</feature>
<feature type="compositionally biased region" description="Basic and acidic residues" evidence="8">
    <location>
        <begin position="362"/>
        <end position="376"/>
    </location>
</feature>
<keyword evidence="3" id="KW-0813">Transport</keyword>
<name>A0ABS2GVA0_9BURK</name>
<accession>A0ABS2GVA0</accession>
<dbReference type="Pfam" id="PF01594">
    <property type="entry name" value="AI-2E_transport"/>
    <property type="match status" value="1"/>
</dbReference>
<evidence type="ECO:0000256" key="2">
    <source>
        <dbReference type="ARBA" id="ARBA00009773"/>
    </source>
</evidence>
<organism evidence="10 11">
    <name type="scientific">Parasutterella secunda</name>
    <dbReference type="NCBI Taxonomy" id="626947"/>
    <lineage>
        <taxon>Bacteria</taxon>
        <taxon>Pseudomonadati</taxon>
        <taxon>Pseudomonadota</taxon>
        <taxon>Betaproteobacteria</taxon>
        <taxon>Burkholderiales</taxon>
        <taxon>Sutterellaceae</taxon>
        <taxon>Parasutterella</taxon>
    </lineage>
</organism>
<gene>
    <name evidence="10" type="ORF">H5985_06330</name>
</gene>
<feature type="transmembrane region" description="Helical" evidence="9">
    <location>
        <begin position="10"/>
        <end position="28"/>
    </location>
</feature>
<reference evidence="10 11" key="1">
    <citation type="journal article" date="2021" name="Sci. Rep.">
        <title>The distribution of antibiotic resistance genes in chicken gut microbiota commensals.</title>
        <authorList>
            <person name="Juricova H."/>
            <person name="Matiasovicova J."/>
            <person name="Kubasova T."/>
            <person name="Cejkova D."/>
            <person name="Rychlik I."/>
        </authorList>
    </citation>
    <scope>NUCLEOTIDE SEQUENCE [LARGE SCALE GENOMIC DNA]</scope>
    <source>
        <strain evidence="10 11">An562</strain>
    </source>
</reference>
<dbReference type="PANTHER" id="PTHR21716:SF67">
    <property type="entry name" value="TRANSPORT PROTEIN YDIK-RELATED"/>
    <property type="match status" value="1"/>
</dbReference>
<evidence type="ECO:0000256" key="7">
    <source>
        <dbReference type="ARBA" id="ARBA00023136"/>
    </source>
</evidence>
<evidence type="ECO:0000313" key="10">
    <source>
        <dbReference type="EMBL" id="MBM6928884.1"/>
    </source>
</evidence>
<evidence type="ECO:0000256" key="9">
    <source>
        <dbReference type="SAM" id="Phobius"/>
    </source>
</evidence>
<feature type="region of interest" description="Disordered" evidence="8">
    <location>
        <begin position="362"/>
        <end position="404"/>
    </location>
</feature>
<keyword evidence="5 9" id="KW-0812">Transmembrane</keyword>
<feature type="transmembrane region" description="Helical" evidence="9">
    <location>
        <begin position="270"/>
        <end position="287"/>
    </location>
</feature>
<evidence type="ECO:0000256" key="6">
    <source>
        <dbReference type="ARBA" id="ARBA00022989"/>
    </source>
</evidence>
<feature type="transmembrane region" description="Helical" evidence="9">
    <location>
        <begin position="209"/>
        <end position="231"/>
    </location>
</feature>
<evidence type="ECO:0000256" key="4">
    <source>
        <dbReference type="ARBA" id="ARBA00022475"/>
    </source>
</evidence>
<sequence length="404" mass="43836">MVNLRERVDILIRILFASAIALGCYFVVRPFLTAIIIAAIVTVVSWPMFKRFSTAMGNRPTPAALLMVTLLVVCLIIPTMFLSAAVAQQLPAAISGITEYIRTISAPDWVQEIPLVGPWLYSQLAVVFQPQALADYMKKMIDPITREVLTIAWALGNGLVQMGLVAFIAFFFYRDGDALASRAREFLVKVSGELSHELSHILVNTTRSVVYGIVGTAAGQSLAACIGFIIVGVPGTLLLSVAVFILSVVPIGPPLVWGPVAIWLYAQGELGLALFMVAWGVLVVASVDNFIKPLLIARGSSLPLSLVFLGVFGGVIAFGFMGLILGPVLLAVGLAMIKTWLSQKARNRIAKDVSITFAMPKFDDNEPEQKAPEVKKNISPAIQKNRPAPRRDHPRSYPNSKKKN</sequence>
<dbReference type="PROSITE" id="PS51257">
    <property type="entry name" value="PROKAR_LIPOPROTEIN"/>
    <property type="match status" value="1"/>
</dbReference>
<feature type="transmembrane region" description="Helical" evidence="9">
    <location>
        <begin position="237"/>
        <end position="258"/>
    </location>
</feature>
<keyword evidence="4" id="KW-1003">Cell membrane</keyword>
<evidence type="ECO:0000256" key="8">
    <source>
        <dbReference type="SAM" id="MobiDB-lite"/>
    </source>
</evidence>
<dbReference type="EMBL" id="JACJKX010000010">
    <property type="protein sequence ID" value="MBM6928884.1"/>
    <property type="molecule type" value="Genomic_DNA"/>
</dbReference>
<evidence type="ECO:0000256" key="5">
    <source>
        <dbReference type="ARBA" id="ARBA00022692"/>
    </source>
</evidence>
<evidence type="ECO:0000313" key="11">
    <source>
        <dbReference type="Proteomes" id="UP000777002"/>
    </source>
</evidence>
<feature type="transmembrane region" description="Helical" evidence="9">
    <location>
        <begin position="64"/>
        <end position="86"/>
    </location>
</feature>
<feature type="transmembrane region" description="Helical" evidence="9">
    <location>
        <begin position="34"/>
        <end position="52"/>
    </location>
</feature>
<keyword evidence="11" id="KW-1185">Reference proteome</keyword>
<keyword evidence="7 9" id="KW-0472">Membrane</keyword>
<comment type="similarity">
    <text evidence="2">Belongs to the autoinducer-2 exporter (AI-2E) (TC 2.A.86) family.</text>
</comment>
<evidence type="ECO:0000256" key="1">
    <source>
        <dbReference type="ARBA" id="ARBA00004651"/>
    </source>
</evidence>
<protein>
    <submittedName>
        <fullName evidence="10">AI-2E family transporter</fullName>
    </submittedName>
</protein>
<dbReference type="RefSeq" id="WP_205050473.1">
    <property type="nucleotide sequence ID" value="NZ_JACJKX010000010.1"/>
</dbReference>
<evidence type="ECO:0000256" key="3">
    <source>
        <dbReference type="ARBA" id="ARBA00022448"/>
    </source>
</evidence>
<dbReference type="InterPro" id="IPR002549">
    <property type="entry name" value="AI-2E-like"/>
</dbReference>
<dbReference type="PANTHER" id="PTHR21716">
    <property type="entry name" value="TRANSMEMBRANE PROTEIN"/>
    <property type="match status" value="1"/>
</dbReference>
<proteinExistence type="inferred from homology"/>
<keyword evidence="6 9" id="KW-1133">Transmembrane helix</keyword>
<comment type="subcellular location">
    <subcellularLocation>
        <location evidence="1">Cell membrane</location>
        <topology evidence="1">Multi-pass membrane protein</topology>
    </subcellularLocation>
</comment>
<comment type="caution">
    <text evidence="10">The sequence shown here is derived from an EMBL/GenBank/DDBJ whole genome shotgun (WGS) entry which is preliminary data.</text>
</comment>
<feature type="transmembrane region" description="Helical" evidence="9">
    <location>
        <begin position="307"/>
        <end position="337"/>
    </location>
</feature>